<dbReference type="EMBL" id="WKKW01000001">
    <property type="protein sequence ID" value="MSD90194.1"/>
    <property type="molecule type" value="Genomic_DNA"/>
</dbReference>
<gene>
    <name evidence="2" type="ORF">GKC41_00700</name>
</gene>
<keyword evidence="1" id="KW-0472">Membrane</keyword>
<dbReference type="AlphaFoldDB" id="A0A6N7TWV4"/>
<name>A0A6N7TWV4_9BIFI</name>
<dbReference type="Proteomes" id="UP000436357">
    <property type="component" value="Unassembled WGS sequence"/>
</dbReference>
<accession>A0A6N7TWV4</accession>
<evidence type="ECO:0000256" key="1">
    <source>
        <dbReference type="SAM" id="Phobius"/>
    </source>
</evidence>
<evidence type="ECO:0000313" key="2">
    <source>
        <dbReference type="EMBL" id="MSD90194.1"/>
    </source>
</evidence>
<protein>
    <submittedName>
        <fullName evidence="2">Uncharacterized protein</fullName>
    </submittedName>
</protein>
<evidence type="ECO:0000313" key="3">
    <source>
        <dbReference type="Proteomes" id="UP000436357"/>
    </source>
</evidence>
<organism evidence="2 3">
    <name type="scientific">Bifidobacterium asteroides</name>
    <dbReference type="NCBI Taxonomy" id="1684"/>
    <lineage>
        <taxon>Bacteria</taxon>
        <taxon>Bacillati</taxon>
        <taxon>Actinomycetota</taxon>
        <taxon>Actinomycetes</taxon>
        <taxon>Bifidobacteriales</taxon>
        <taxon>Bifidobacteriaceae</taxon>
        <taxon>Bifidobacterium</taxon>
    </lineage>
</organism>
<reference evidence="2 3" key="1">
    <citation type="submission" date="2019-11" db="EMBL/GenBank/DDBJ databases">
        <title>Draft Genome Sequence of Plant Growth-Promoting Rhizosphere-Associated Bacteria.</title>
        <authorList>
            <person name="Vasilyev I.Y."/>
            <person name="Radchenko V."/>
            <person name="Ilnitskaya E.V."/>
        </authorList>
    </citation>
    <scope>NUCLEOTIDE SEQUENCE [LARGE SCALE GENOMIC DNA]</scope>
    <source>
        <strain evidence="2 3">VRA_9sq_n</strain>
    </source>
</reference>
<dbReference type="RefSeq" id="WP_154312499.1">
    <property type="nucleotide sequence ID" value="NZ_WKKW01000001.1"/>
</dbReference>
<keyword evidence="1" id="KW-1133">Transmembrane helix</keyword>
<keyword evidence="1" id="KW-0812">Transmembrane</keyword>
<sequence>MPPADLLWLCAAAVCGTVGFFAVCWTLVHPQLGLLDLAALAGFGWCLDRGDR</sequence>
<comment type="caution">
    <text evidence="2">The sequence shown here is derived from an EMBL/GenBank/DDBJ whole genome shotgun (WGS) entry which is preliminary data.</text>
</comment>
<feature type="transmembrane region" description="Helical" evidence="1">
    <location>
        <begin position="6"/>
        <end position="28"/>
    </location>
</feature>
<proteinExistence type="predicted"/>